<evidence type="ECO:0000313" key="8">
    <source>
        <dbReference type="EMBL" id="GAA5161264.1"/>
    </source>
</evidence>
<keyword evidence="9" id="KW-1185">Reference proteome</keyword>
<accession>A0ABP9QFW9</accession>
<reference evidence="9" key="1">
    <citation type="journal article" date="2019" name="Int. J. Syst. Evol. Microbiol.">
        <title>The Global Catalogue of Microorganisms (GCM) 10K type strain sequencing project: providing services to taxonomists for standard genome sequencing and annotation.</title>
        <authorList>
            <consortium name="The Broad Institute Genomics Platform"/>
            <consortium name="The Broad Institute Genome Sequencing Center for Infectious Disease"/>
            <person name="Wu L."/>
            <person name="Ma J."/>
        </authorList>
    </citation>
    <scope>NUCLEOTIDE SEQUENCE [LARGE SCALE GENOMIC DNA]</scope>
    <source>
        <strain evidence="9">JCM 18715</strain>
    </source>
</reference>
<evidence type="ECO:0000256" key="3">
    <source>
        <dbReference type="ARBA" id="ARBA00022989"/>
    </source>
</evidence>
<dbReference type="Proteomes" id="UP001500547">
    <property type="component" value="Unassembled WGS sequence"/>
</dbReference>
<sequence length="95" mass="10870">MRIFVWLARLLVFILLLGFAIRNDAPVTLNFFFSTQWKQPLVLIMLLMFVAGAAVGVLALLPTLLSKHREVSRLRRMRGEPALPRNVRPQYPDAP</sequence>
<evidence type="ECO:0000256" key="5">
    <source>
        <dbReference type="SAM" id="MobiDB-lite"/>
    </source>
</evidence>
<name>A0ABP9QFW9_9RHOO</name>
<proteinExistence type="predicted"/>
<dbReference type="RefSeq" id="WP_345531797.1">
    <property type="nucleotide sequence ID" value="NZ_BAABLD010000005.1"/>
</dbReference>
<feature type="region of interest" description="Disordered" evidence="5">
    <location>
        <begin position="76"/>
        <end position="95"/>
    </location>
</feature>
<evidence type="ECO:0000259" key="7">
    <source>
        <dbReference type="Pfam" id="PF06305"/>
    </source>
</evidence>
<protein>
    <recommendedName>
        <fullName evidence="7">Lipopolysaccharide assembly protein A domain-containing protein</fullName>
    </recommendedName>
</protein>
<keyword evidence="3 6" id="KW-1133">Transmembrane helix</keyword>
<keyword evidence="1" id="KW-1003">Cell membrane</keyword>
<dbReference type="InterPro" id="IPR010445">
    <property type="entry name" value="LapA_dom"/>
</dbReference>
<keyword evidence="2 6" id="KW-0812">Transmembrane</keyword>
<evidence type="ECO:0000256" key="4">
    <source>
        <dbReference type="ARBA" id="ARBA00023136"/>
    </source>
</evidence>
<evidence type="ECO:0000256" key="1">
    <source>
        <dbReference type="ARBA" id="ARBA00022475"/>
    </source>
</evidence>
<dbReference type="EMBL" id="BAABLD010000005">
    <property type="protein sequence ID" value="GAA5161264.1"/>
    <property type="molecule type" value="Genomic_DNA"/>
</dbReference>
<feature type="domain" description="Lipopolysaccharide assembly protein A" evidence="7">
    <location>
        <begin position="23"/>
        <end position="76"/>
    </location>
</feature>
<evidence type="ECO:0000256" key="6">
    <source>
        <dbReference type="SAM" id="Phobius"/>
    </source>
</evidence>
<keyword evidence="4 6" id="KW-0472">Membrane</keyword>
<comment type="caution">
    <text evidence="8">The sequence shown here is derived from an EMBL/GenBank/DDBJ whole genome shotgun (WGS) entry which is preliminary data.</text>
</comment>
<evidence type="ECO:0000256" key="2">
    <source>
        <dbReference type="ARBA" id="ARBA00022692"/>
    </source>
</evidence>
<gene>
    <name evidence="8" type="ORF">GCM10025770_10260</name>
</gene>
<dbReference type="Pfam" id="PF06305">
    <property type="entry name" value="LapA_dom"/>
    <property type="match status" value="1"/>
</dbReference>
<organism evidence="8 9">
    <name type="scientific">Viridibacterium curvum</name>
    <dbReference type="NCBI Taxonomy" id="1101404"/>
    <lineage>
        <taxon>Bacteria</taxon>
        <taxon>Pseudomonadati</taxon>
        <taxon>Pseudomonadota</taxon>
        <taxon>Betaproteobacteria</taxon>
        <taxon>Rhodocyclales</taxon>
        <taxon>Rhodocyclaceae</taxon>
        <taxon>Viridibacterium</taxon>
    </lineage>
</organism>
<evidence type="ECO:0000313" key="9">
    <source>
        <dbReference type="Proteomes" id="UP001500547"/>
    </source>
</evidence>
<feature type="transmembrane region" description="Helical" evidence="6">
    <location>
        <begin position="44"/>
        <end position="65"/>
    </location>
</feature>